<accession>C9YAJ5</accession>
<reference evidence="1" key="1">
    <citation type="journal article" date="2010" name="Nature">
        <title>The dynamic genome of Hydra.</title>
        <authorList>
            <person name="Chapman J.A."/>
            <person name="Kirkness E.F."/>
            <person name="Simakov O."/>
            <person name="Hampson S.E."/>
            <person name="Mitros T."/>
            <person name="Weinmaier T."/>
            <person name="Rattei T."/>
            <person name="Balasubramanian P.G."/>
            <person name="Borman J."/>
            <person name="Busam D."/>
            <person name="Disbennett K."/>
            <person name="Pfannkoch C."/>
            <person name="Sumin N."/>
            <person name="Sutton G."/>
            <person name="Viswanathan L."/>
            <person name="Walenz B."/>
            <person name="Goodstein D.M."/>
            <person name="Hellsten U."/>
            <person name="Kawashima T."/>
            <person name="Prochnik S.E."/>
            <person name="Putnam N.H."/>
            <person name="Shu S."/>
            <person name="Blumberg B."/>
            <person name="Dana C.E."/>
            <person name="Gee L."/>
            <person name="Kibler D.F."/>
            <person name="Law L."/>
            <person name="Lindgens D."/>
            <person name="Martinez D.E."/>
            <person name="Peng J."/>
            <person name="Wigge P.A."/>
            <person name="Bertulat B."/>
            <person name="Guder C."/>
            <person name="Nakamura Y."/>
            <person name="Ozbek S."/>
            <person name="Watanabe H."/>
            <person name="Khalturin K."/>
            <person name="Hemmrich G."/>
            <person name="Franke A."/>
            <person name="Augustin R."/>
            <person name="Fraune S."/>
            <person name="Hayakawa E."/>
            <person name="Hayakawa S."/>
            <person name="Hirose M."/>
            <person name="Hwang J."/>
            <person name="Ikeo K."/>
            <person name="Nishimiya-Fujisawa C."/>
            <person name="Ogura A."/>
            <person name="Takahashi T."/>
            <person name="Steinmetz P.R."/>
            <person name="Zhang X."/>
            <person name="Aufschnaiter R."/>
            <person name="Eder M.K."/>
            <person name="Gorny A.K."/>
            <person name="Salvenmoser W."/>
            <person name="Heimberg A.M."/>
            <person name="Wheeler B.M."/>
            <person name="Peterson K.J."/>
            <person name="Boettger A."/>
            <person name="Tischler P."/>
            <person name="Wolf A."/>
            <person name="Gojobori T."/>
            <person name="Remington K.A."/>
            <person name="Strausberg R.L."/>
            <person name="Venter J."/>
            <person name="Technau U."/>
            <person name="Hobmayer B."/>
            <person name="Bosch T.C."/>
            <person name="Holstein T.W."/>
            <person name="Fujisawa T."/>
            <person name="Bode H.R."/>
            <person name="David C.N."/>
            <person name="Rokhsar D.S."/>
            <person name="Steele R.E."/>
        </authorList>
    </citation>
    <scope>NUCLEOTIDE SEQUENCE</scope>
</reference>
<protein>
    <submittedName>
        <fullName evidence="1">Uncharacterized protein</fullName>
    </submittedName>
</protein>
<organism evidence="1">
    <name type="scientific">Curvibacter symbiont subsp. Hydra magnipapillata</name>
    <dbReference type="NCBI Taxonomy" id="667019"/>
    <lineage>
        <taxon>Bacteria</taxon>
        <taxon>Pseudomonadati</taxon>
        <taxon>Pseudomonadota</taxon>
        <taxon>Betaproteobacteria</taxon>
        <taxon>Burkholderiales</taxon>
        <taxon>Comamonadaceae</taxon>
        <taxon>Curvibacter</taxon>
    </lineage>
</organism>
<dbReference type="AlphaFoldDB" id="C9YAJ5"/>
<sequence length="59" mass="6770">MAVGVALLQNQWRVTSSSLYLNRLQCFRQICAIFKSESLLNQKGQGVLNWRDDNAAREK</sequence>
<proteinExistence type="predicted"/>
<name>C9YAJ5_CURXX</name>
<gene>
    <name evidence="1" type="ORF">Csp_A11460</name>
</gene>
<dbReference type="EMBL" id="FN543104">
    <property type="protein sequence ID" value="CBA29302.1"/>
    <property type="molecule type" value="Genomic_DNA"/>
</dbReference>
<evidence type="ECO:0000313" key="1">
    <source>
        <dbReference type="EMBL" id="CBA29302.1"/>
    </source>
</evidence>